<dbReference type="Gene3D" id="2.20.28.50">
    <property type="entry name" value="degv family protein"/>
    <property type="match status" value="1"/>
</dbReference>
<evidence type="ECO:0000313" key="3">
    <source>
        <dbReference type="Proteomes" id="UP000658131"/>
    </source>
</evidence>
<keyword evidence="3" id="KW-1185">Reference proteome</keyword>
<organism evidence="2 3">
    <name type="scientific">Yanshouia hominis</name>
    <dbReference type="NCBI Taxonomy" id="2763673"/>
    <lineage>
        <taxon>Bacteria</taxon>
        <taxon>Bacillati</taxon>
        <taxon>Bacillota</taxon>
        <taxon>Clostridia</taxon>
        <taxon>Eubacteriales</taxon>
        <taxon>Oscillospiraceae</taxon>
        <taxon>Yanshouia</taxon>
    </lineage>
</organism>
<dbReference type="PROSITE" id="PS51482">
    <property type="entry name" value="DEGV"/>
    <property type="match status" value="1"/>
</dbReference>
<dbReference type="Pfam" id="PF02645">
    <property type="entry name" value="DegV"/>
    <property type="match status" value="1"/>
</dbReference>
<accession>A0ABR7NLV6</accession>
<evidence type="ECO:0000313" key="2">
    <source>
        <dbReference type="EMBL" id="MBC8577385.1"/>
    </source>
</evidence>
<dbReference type="InterPro" id="IPR043168">
    <property type="entry name" value="DegV_C"/>
</dbReference>
<dbReference type="PANTHER" id="PTHR33434">
    <property type="entry name" value="DEGV DOMAIN-CONTAINING PROTEIN DR_1986-RELATED"/>
    <property type="match status" value="1"/>
</dbReference>
<name>A0ABR7NLV6_9FIRM</name>
<dbReference type="EMBL" id="JACRTB010000029">
    <property type="protein sequence ID" value="MBC8577385.1"/>
    <property type="molecule type" value="Genomic_DNA"/>
</dbReference>
<comment type="caution">
    <text evidence="2">The sequence shown here is derived from an EMBL/GenBank/DDBJ whole genome shotgun (WGS) entry which is preliminary data.</text>
</comment>
<dbReference type="InterPro" id="IPR050270">
    <property type="entry name" value="DegV_domain_contain"/>
</dbReference>
<protein>
    <submittedName>
        <fullName evidence="2">DegV family protein</fullName>
    </submittedName>
</protein>
<dbReference type="Gene3D" id="3.40.50.10440">
    <property type="entry name" value="Dihydroxyacetone kinase, domain 1"/>
    <property type="match status" value="1"/>
</dbReference>
<proteinExistence type="predicted"/>
<dbReference type="Gene3D" id="3.30.1180.10">
    <property type="match status" value="1"/>
</dbReference>
<dbReference type="PANTHER" id="PTHR33434:SF2">
    <property type="entry name" value="FATTY ACID-BINDING PROTEIN TM_1468"/>
    <property type="match status" value="1"/>
</dbReference>
<dbReference type="SUPFAM" id="SSF82549">
    <property type="entry name" value="DAK1/DegV-like"/>
    <property type="match status" value="1"/>
</dbReference>
<dbReference type="InterPro" id="IPR003797">
    <property type="entry name" value="DegV"/>
</dbReference>
<dbReference type="Proteomes" id="UP000658131">
    <property type="component" value="Unassembled WGS sequence"/>
</dbReference>
<reference evidence="2 3" key="1">
    <citation type="submission" date="2020-08" db="EMBL/GenBank/DDBJ databases">
        <title>Genome public.</title>
        <authorList>
            <person name="Liu C."/>
            <person name="Sun Q."/>
        </authorList>
    </citation>
    <scope>NUCLEOTIDE SEQUENCE [LARGE SCALE GENOMIC DNA]</scope>
    <source>
        <strain evidence="2 3">BX1</strain>
    </source>
</reference>
<dbReference type="NCBIfam" id="TIGR00762">
    <property type="entry name" value="DegV"/>
    <property type="match status" value="1"/>
</dbReference>
<dbReference type="RefSeq" id="WP_262400793.1">
    <property type="nucleotide sequence ID" value="NZ_JACRTB010000029.1"/>
</dbReference>
<keyword evidence="1" id="KW-0446">Lipid-binding</keyword>
<gene>
    <name evidence="2" type="ORF">H8717_13340</name>
</gene>
<sequence>MKEWGLIADSSCDLNHQLFDPGDAYFATVPLKIVVGDREFVDLPETDPREMLRAAREFKGPSSTACPSPADFAVQLRQAKNSFIVTISSRLSGTYNAALQAIELIRDELPGHKVHVVDSLSTAGSMVLILRRLRDLIAQGLPFEEIVEAIEHYRDQMVILFSLATFDALVKNGRMSAVTGILATALNIRAVARNNDGRIQVLEKPRGERRAIERMVDLMGKVKEMGSRTPVVITHCGNRSGADSLRRLIEKTYGSEDITVLDCACLTSFYAGDQGLLLSF</sequence>
<evidence type="ECO:0000256" key="1">
    <source>
        <dbReference type="ARBA" id="ARBA00023121"/>
    </source>
</evidence>